<evidence type="ECO:0000256" key="3">
    <source>
        <dbReference type="SAM" id="MobiDB-lite"/>
    </source>
</evidence>
<proteinExistence type="predicted"/>
<dbReference type="eggNOG" id="ENOG502QTV0">
    <property type="taxonomic scope" value="Eukaryota"/>
</dbReference>
<feature type="region of interest" description="Disordered" evidence="3">
    <location>
        <begin position="856"/>
        <end position="875"/>
    </location>
</feature>
<dbReference type="GeneID" id="19017046"/>
<feature type="region of interest" description="Disordered" evidence="3">
    <location>
        <begin position="1622"/>
        <end position="1648"/>
    </location>
</feature>
<feature type="coiled-coil region" evidence="2">
    <location>
        <begin position="223"/>
        <end position="250"/>
    </location>
</feature>
<gene>
    <name evidence="4" type="ORF">Bathy03g05090</name>
</gene>
<keyword evidence="2" id="KW-0175">Coiled coil</keyword>
<feature type="region of interest" description="Disordered" evidence="3">
    <location>
        <begin position="330"/>
        <end position="353"/>
    </location>
</feature>
<feature type="compositionally biased region" description="Basic residues" evidence="3">
    <location>
        <begin position="14"/>
        <end position="24"/>
    </location>
</feature>
<reference evidence="4 5" key="1">
    <citation type="submission" date="2011-10" db="EMBL/GenBank/DDBJ databases">
        <authorList>
            <person name="Genoscope - CEA"/>
        </authorList>
    </citation>
    <scope>NUCLEOTIDE SEQUENCE [LARGE SCALE GENOMIC DNA]</scope>
    <source>
        <strain evidence="4 5">RCC 1105</strain>
    </source>
</reference>
<evidence type="ECO:0000313" key="4">
    <source>
        <dbReference type="EMBL" id="CCO15637.1"/>
    </source>
</evidence>
<evidence type="ECO:0000256" key="2">
    <source>
        <dbReference type="SAM" id="Coils"/>
    </source>
</evidence>
<dbReference type="RefSeq" id="XP_007514200.1">
    <property type="nucleotide sequence ID" value="XM_007514138.1"/>
</dbReference>
<sequence>MRSSVSSAKEEKSSRRRRRRRRTTTGRAGKMRPMVVFRLSFRKRILFAFAFVAFIFGTSFGRGGVSAVEVDDATKSPPSSPAHCDASVAPENGDIGNCTSKLPIGQTCRPVCADGFVLALSGKQSYCAPDGKLSYEAECVYDSCFVLERNAAQERKQKPMNEIIVHPDGKDEKTVLVSKDEREMHVEVDTMRTRAKLISYANASTNNVVVSKRLIAGGENEEEIDVEKRLTELRKKAAELRERLLRVKYRYTPPPSPPPLPPSPPPSPPSPPPPPPPSPPPSPPPLPPPPLPPPPLPPPPLPPPPLPPPPLPPPPLPPPPLPPPPLPPPPLPPPPLPPPPLPPPPLPPPPLPTYLTDETFFGAFDLCLKESPVTGECTTYGLSTTNYGTMPNWDVSRVKNMKDLFYPWRNNPAIWYTEFNGDISSWNTGQVTTMRAMFNNAQVFNQNIGDWNTAQVTDMTETFYFAYRFNQDISGWDTSQVTRMHRTFNMAKDFNQAIGRLGGWDTSQVGDMTYMFSGATAFNQDISSWTGAAATTQQPNMFSGASAFEAKFKCTDAVTGPANSCVGPSPIPAGTSWHTFVKDCLDESAATGECIDWARSQDVWYGTMPNWDTSLVTDMSGHYKGFSDKRTFNGDISKWNTEKVTDMRYMFYYASAFNQDIGSWNTAQVTSMNSMFRDASAFNQNIGSWNTAQVTTMGNMFQYASAFNQDIGSWNTGKVTTMYQMFFAASAFNQDIGSWNTAQVTTMNSMFPDASAFNQDIGSWNTEKVTTMMYMFYQAPAFNQDIGSWNTAEVTNMQYMFSYASAFNHDISSWTGTAATSAQTNMFLDASAFQEKYTCGTSGPASSCNVIESTWIAPSPPPPSPPSPPPPPPAPGMFFTAVALSDDGDQVTVDIGETAFNEAFQLCPLVKYVRNGADHAYYHRITDIPSNFDAYSLFTYTWKDTNNVLGTDFDLFDTLDDLRSSANKWQFCNYNDPDVGFPRDCGKETGVADTWFSMPGDRYNARGLEGGASFEMWSGGGCPGMVDPIPSASWTQFVEECLAENGAEVTGECTEWASTNNYGTMPGWDTSLVEDMNSTFTGKNAFNGDISKWNTEKVTKMNEMFSSASAFNQNIGNWNTAQVNDMYDMFYSASAFNQDIGSWNTTQVTDMSRMFAQASVFNQDIGGWNTEKVKWMDYMFNSASAFNQDIGNWNTEKVTDMSHMFSSASAFDQDISSWTGTAATTAQSNMFLGATAFEAKFACADAVTGPASSCDTIKSTWLITAYSYLGEGECRQSDGSYPIKFSKGYYDLNPHTSGTNAEQALDRCKAKCFAFAWCLAAEVVLRDIWDTPECRLITDWNAYVVESTNTFQNNQWGGTQSIDGENYQTYCNGGSSPCSSSNVFDGGKLNSRDGYHCYIKTASTLPPPPLPPPPLPPPPLPPPPLPPPPSPPPVPSSLSNNDPLNNQREISYSTADGFVVQSGDDLPNAYSELSNGDRVYAWNFYTNAWSSRGPSNLFDASISDWDHGAHTNSGPTSKWTYNFASGSKLVTSMKFTQPGANHFEGDITIEYWDGSAFVGVSNPSSAGFATDVTYVSLEEIEISFDPAFSAWFRITVYPHPNSPNKNYNGLWEWEISGFVVPSPPPPPPSPSPPPSPPAPPPPPPPLTPIPSASWDDFVLLCLAEAPVTGECTDWASKNNYGTMPNWDTSLVEDMSGYDGSVFQGFGDKSTFNGDISKWNTEKVTTMYDMFHSASAFNQDIGDWNTAQVKNMYGMFYQASAFNQAIGSWTTAEVTNMQYMFGYASAFNHDISSWTGTAATSAQTNMFSVASAFQAKFKCSNVVTGPANSCEGPSPIPDASWHTFVAECLDESTAIAETGECIDWARSQDVWYGTMPNWDTSLVTDMSGYDGSVFQGFGDKSTFNGDISKWNTEKVTTMYDMFHSASAFNQDIGDWNTAQVKNMYGMFYQASAFNQAIGSWTTAEVTNMQYMFGYASAFNHDISSWTGSAATTAQTGMFTSATAFQAKFTCSDANTGPASSCVSLSDYTFEVSVKASSTIGLHISEVEFVGAQVNPFVVSGIVPDRGTPPKALSTLLDGTDTGIAYDNPAEVGTVPFVIRAPTDITTIRITIPRPLYGPGWRILRDGVEVLKETANRGGSSTPNPVTYTYEL</sequence>
<feature type="compositionally biased region" description="Pro residues" evidence="3">
    <location>
        <begin position="252"/>
        <end position="288"/>
    </location>
</feature>
<dbReference type="KEGG" id="bpg:Bathy03g05090"/>
<name>K8ECA9_9CHLO</name>
<evidence type="ECO:0000313" key="5">
    <source>
        <dbReference type="Proteomes" id="UP000198341"/>
    </source>
</evidence>
<organism evidence="4 5">
    <name type="scientific">Bathycoccus prasinos</name>
    <dbReference type="NCBI Taxonomy" id="41875"/>
    <lineage>
        <taxon>Eukaryota</taxon>
        <taxon>Viridiplantae</taxon>
        <taxon>Chlorophyta</taxon>
        <taxon>Mamiellophyceae</taxon>
        <taxon>Mamiellales</taxon>
        <taxon>Bathycoccaceae</taxon>
        <taxon>Bathycoccus</taxon>
    </lineage>
</organism>
<keyword evidence="5" id="KW-1185">Reference proteome</keyword>
<feature type="region of interest" description="Disordered" evidence="3">
    <location>
        <begin position="1"/>
        <end position="29"/>
    </location>
</feature>
<evidence type="ECO:0000256" key="1">
    <source>
        <dbReference type="ARBA" id="ARBA00022581"/>
    </source>
</evidence>
<protein>
    <submittedName>
        <fullName evidence="4">Unnamed protein product</fullName>
    </submittedName>
</protein>
<feature type="region of interest" description="Disordered" evidence="3">
    <location>
        <begin position="250"/>
        <end position="288"/>
    </location>
</feature>
<dbReference type="Pfam" id="PF03382">
    <property type="entry name" value="DUF285"/>
    <property type="match status" value="5"/>
</dbReference>
<dbReference type="EMBL" id="FO082276">
    <property type="protein sequence ID" value="CCO15637.1"/>
    <property type="molecule type" value="Genomic_DNA"/>
</dbReference>
<dbReference type="InterPro" id="IPR005046">
    <property type="entry name" value="DUF285"/>
</dbReference>
<dbReference type="PRINTS" id="PR01217">
    <property type="entry name" value="PRICHEXTENSN"/>
</dbReference>
<dbReference type="NCBIfam" id="TIGR02167">
    <property type="entry name" value="Liste_lipo_26"/>
    <property type="match status" value="16"/>
</dbReference>
<dbReference type="STRING" id="41875.K8ECA9"/>
<dbReference type="PANTHER" id="PTHR13037:SF24">
    <property type="entry name" value="POLYCOMB PROTEIN PCL-RELATED"/>
    <property type="match status" value="1"/>
</dbReference>
<feature type="compositionally biased region" description="Pro residues" evidence="3">
    <location>
        <begin position="330"/>
        <end position="352"/>
    </location>
</feature>
<dbReference type="PANTHER" id="PTHR13037">
    <property type="entry name" value="FORMIN"/>
    <property type="match status" value="1"/>
</dbReference>
<dbReference type="Proteomes" id="UP000198341">
    <property type="component" value="Chromosome 3"/>
</dbReference>
<accession>K8ECA9</accession>
<dbReference type="OrthoDB" id="198852at2759"/>
<feature type="region of interest" description="Disordered" evidence="3">
    <location>
        <begin position="1406"/>
        <end position="1448"/>
    </location>
</feature>
<dbReference type="InterPro" id="IPR011889">
    <property type="entry name" value="Liste_lipo_26"/>
</dbReference>
<dbReference type="SUPFAM" id="SSF101447">
    <property type="entry name" value="Formin homology 2 domain (FH2 domain)"/>
    <property type="match status" value="1"/>
</dbReference>
<keyword evidence="1" id="KW-0945">Host-virus interaction</keyword>
<feature type="compositionally biased region" description="Pro residues" evidence="3">
    <location>
        <begin position="858"/>
        <end position="875"/>
    </location>
</feature>
<feature type="compositionally biased region" description="Pro residues" evidence="3">
    <location>
        <begin position="1406"/>
        <end position="1435"/>
    </location>
</feature>